<dbReference type="EC" id="5.2.1.8" evidence="1"/>
<dbReference type="InParanoid" id="Q7NKH8"/>
<proteinExistence type="predicted"/>
<dbReference type="STRING" id="251221.gene:10758989"/>
<dbReference type="HOGENOM" id="CLU_012062_16_4_3"/>
<dbReference type="PROSITE" id="PS50072">
    <property type="entry name" value="CSA_PPIASE_2"/>
    <property type="match status" value="1"/>
</dbReference>
<keyword evidence="2" id="KW-0697">Rotamase</keyword>
<dbReference type="InterPro" id="IPR002130">
    <property type="entry name" value="Cyclophilin-type_PPIase_dom"/>
</dbReference>
<dbReference type="EMBL" id="BA000045">
    <property type="protein sequence ID" value="BAC89441.1"/>
    <property type="molecule type" value="Genomic_DNA"/>
</dbReference>
<reference evidence="5 6" key="1">
    <citation type="journal article" date="2003" name="DNA Res.">
        <title>Complete genome structure of Gloeobacter violaceus PCC 7421, a cyanobacterium that lacks thylakoids.</title>
        <authorList>
            <person name="Nakamura Y."/>
            <person name="Kaneko T."/>
            <person name="Sato S."/>
            <person name="Mimuro M."/>
            <person name="Miyashita H."/>
            <person name="Tsuchiya T."/>
            <person name="Sasamoto S."/>
            <person name="Watanabe A."/>
            <person name="Kawashima K."/>
            <person name="Kishida Y."/>
            <person name="Kiyokawa C."/>
            <person name="Kohara M."/>
            <person name="Matsumoto M."/>
            <person name="Matsuno A."/>
            <person name="Nakazaki N."/>
            <person name="Shimpo S."/>
            <person name="Takeuchi C."/>
            <person name="Yamada M."/>
            <person name="Tabata S."/>
        </authorList>
    </citation>
    <scope>NUCLEOTIDE SEQUENCE [LARGE SCALE GENOMIC DNA]</scope>
    <source>
        <strain evidence="6">ATCC 29082 / PCC 7421</strain>
    </source>
</reference>
<dbReference type="EnsemblBacteria" id="BAC89441">
    <property type="protein sequence ID" value="BAC89441"/>
    <property type="gene ID" value="BAC89441"/>
</dbReference>
<name>Q7NKH8_GLOVI</name>
<dbReference type="Proteomes" id="UP000000557">
    <property type="component" value="Chromosome"/>
</dbReference>
<dbReference type="InterPro" id="IPR029000">
    <property type="entry name" value="Cyclophilin-like_dom_sf"/>
</dbReference>
<gene>
    <name evidence="5" type="ordered locus">glr1500</name>
</gene>
<dbReference type="GO" id="GO:0003755">
    <property type="term" value="F:peptidyl-prolyl cis-trans isomerase activity"/>
    <property type="evidence" value="ECO:0000318"/>
    <property type="project" value="GO_Central"/>
</dbReference>
<reference evidence="5 6" key="2">
    <citation type="journal article" date="2003" name="DNA Res.">
        <title>Complete genome structure of Gloeobacter violaceus PCC 7421, a cyanobacterium that lacks thylakoids (supplement).</title>
        <authorList>
            <person name="Nakamura Y."/>
            <person name="Kaneko T."/>
            <person name="Sato S."/>
            <person name="Mimuro M."/>
            <person name="Miyashita H."/>
            <person name="Tsuchiya T."/>
            <person name="Sasamoto S."/>
            <person name="Watanabe A."/>
            <person name="Kawashima K."/>
            <person name="Kishida Y."/>
            <person name="Kiyokawa C."/>
            <person name="Kohara M."/>
            <person name="Matsumoto M."/>
            <person name="Matsuno A."/>
            <person name="Nakazaki N."/>
            <person name="Shimpo S."/>
            <person name="Takeuchi C."/>
            <person name="Yamada M."/>
            <person name="Tabata S."/>
        </authorList>
    </citation>
    <scope>NUCLEOTIDE SEQUENCE [LARGE SCALE GENOMIC DNA]</scope>
    <source>
        <strain evidence="6">ATCC 29082 / PCC 7421</strain>
    </source>
</reference>
<feature type="domain" description="PPIase cyclophilin-type" evidence="4">
    <location>
        <begin position="102"/>
        <end position="259"/>
    </location>
</feature>
<dbReference type="CDD" id="cd01924">
    <property type="entry name" value="cyclophilin_TLP40_like"/>
    <property type="match status" value="1"/>
</dbReference>
<organism evidence="5 6">
    <name type="scientific">Gloeobacter violaceus (strain ATCC 29082 / PCC 7421)</name>
    <dbReference type="NCBI Taxonomy" id="251221"/>
    <lineage>
        <taxon>Bacteria</taxon>
        <taxon>Bacillati</taxon>
        <taxon>Cyanobacteriota</taxon>
        <taxon>Cyanophyceae</taxon>
        <taxon>Gloeobacterales</taxon>
        <taxon>Gloeobacteraceae</taxon>
        <taxon>Gloeobacter</taxon>
    </lineage>
</organism>
<dbReference type="PANTHER" id="PTHR43246">
    <property type="entry name" value="PEPTIDYL-PROLYL CIS-TRANS ISOMERASE CYP38, CHLOROPLASTIC"/>
    <property type="match status" value="1"/>
</dbReference>
<evidence type="ECO:0000313" key="6">
    <source>
        <dbReference type="Proteomes" id="UP000000557"/>
    </source>
</evidence>
<evidence type="ECO:0000256" key="3">
    <source>
        <dbReference type="ARBA" id="ARBA00023235"/>
    </source>
</evidence>
<evidence type="ECO:0000313" key="5">
    <source>
        <dbReference type="EMBL" id="BAC89441.1"/>
    </source>
</evidence>
<keyword evidence="6" id="KW-1185">Reference proteome</keyword>
<evidence type="ECO:0000259" key="4">
    <source>
        <dbReference type="PROSITE" id="PS50072"/>
    </source>
</evidence>
<sequence>MVSTATRVLAPCTRLSIRSTRKAHDRKYNWAPCVPIQSLARTEVRLLKLCLGFTLLAALGGCTGAPPKSDRAGAEPVAVPAEYANFPRLTGKALVELTTTQGPITIVLDGDRAPINAGNFIDLVQKGVYTGTAFNRFEKGYLVQVSDPQGKNDGGYLDPATGKIRRVPIEIIPEGASQPVYGKTLRQAGIPEKIFPVMRHLPGAVGLAHTEKDPNSGSTQFYITYANNEMVNPRGNFLDGRYTVFGYVVDGLTNAEKLRIGDKILSAKVVLGTEKFQPSAAGK</sequence>
<dbReference type="InterPro" id="IPR044665">
    <property type="entry name" value="E_coli_cyclophilin_A-like"/>
</dbReference>
<dbReference type="PhylomeDB" id="Q7NKH8"/>
<dbReference type="AlphaFoldDB" id="Q7NKH8"/>
<dbReference type="eggNOG" id="COG0652">
    <property type="taxonomic scope" value="Bacteria"/>
</dbReference>
<dbReference type="KEGG" id="gvi:glr1500"/>
<dbReference type="Pfam" id="PF00160">
    <property type="entry name" value="Pro_isomerase"/>
    <property type="match status" value="1"/>
</dbReference>
<keyword evidence="3" id="KW-0413">Isomerase</keyword>
<evidence type="ECO:0000256" key="2">
    <source>
        <dbReference type="ARBA" id="ARBA00023110"/>
    </source>
</evidence>
<dbReference type="OrthoDB" id="9796864at2"/>
<accession>Q7NKH8</accession>
<evidence type="ECO:0000256" key="1">
    <source>
        <dbReference type="ARBA" id="ARBA00013194"/>
    </source>
</evidence>
<dbReference type="Gene3D" id="2.40.100.10">
    <property type="entry name" value="Cyclophilin-like"/>
    <property type="match status" value="1"/>
</dbReference>
<dbReference type="SUPFAM" id="SSF50891">
    <property type="entry name" value="Cyclophilin-like"/>
    <property type="match status" value="1"/>
</dbReference>
<protein>
    <recommendedName>
        <fullName evidence="1">peptidylprolyl isomerase</fullName>
        <ecNumber evidence="1">5.2.1.8</ecNumber>
    </recommendedName>
</protein>